<dbReference type="PANTHER" id="PTHR28398">
    <property type="entry name" value="SYNAPTONEMAL COMPLEX CENTRAL ELEMENT PROTEIN 2"/>
    <property type="match status" value="1"/>
</dbReference>
<dbReference type="EMBL" id="VYXD01009330">
    <property type="protein sequence ID" value="NWU40245.1"/>
    <property type="molecule type" value="Genomic_DNA"/>
</dbReference>
<evidence type="ECO:0000313" key="2">
    <source>
        <dbReference type="EMBL" id="NWU40245.1"/>
    </source>
</evidence>
<dbReference type="GO" id="GO:0000801">
    <property type="term" value="C:central element"/>
    <property type="evidence" value="ECO:0007669"/>
    <property type="project" value="InterPro"/>
</dbReference>
<dbReference type="PANTHER" id="PTHR28398:SF1">
    <property type="entry name" value="SYNAPTONEMAL COMPLEX CENTRAL ELEMENT PROTEIN 2"/>
    <property type="match status" value="1"/>
</dbReference>
<accession>A0A7K5WI95</accession>
<feature type="coiled-coil region" evidence="1">
    <location>
        <begin position="33"/>
        <end position="60"/>
    </location>
</feature>
<feature type="non-terminal residue" evidence="2">
    <location>
        <position position="73"/>
    </location>
</feature>
<organism evidence="2 3">
    <name type="scientific">Hylia prasina</name>
    <name type="common">green hylia</name>
    <dbReference type="NCBI Taxonomy" id="208073"/>
    <lineage>
        <taxon>Eukaryota</taxon>
        <taxon>Metazoa</taxon>
        <taxon>Chordata</taxon>
        <taxon>Craniata</taxon>
        <taxon>Vertebrata</taxon>
        <taxon>Euteleostomi</taxon>
        <taxon>Archelosauria</taxon>
        <taxon>Archosauria</taxon>
        <taxon>Dinosauria</taxon>
        <taxon>Saurischia</taxon>
        <taxon>Theropoda</taxon>
        <taxon>Coelurosauria</taxon>
        <taxon>Aves</taxon>
        <taxon>Neognathae</taxon>
        <taxon>Neoaves</taxon>
        <taxon>Telluraves</taxon>
        <taxon>Australaves</taxon>
        <taxon>Passeriformes</taxon>
        <taxon>Sylvioidea</taxon>
        <taxon>Sylviidae</taxon>
        <taxon>Acrocephalinae</taxon>
        <taxon>Hylia</taxon>
    </lineage>
</organism>
<keyword evidence="3" id="KW-1185">Reference proteome</keyword>
<dbReference type="GO" id="GO:0007130">
    <property type="term" value="P:synaptonemal complex assembly"/>
    <property type="evidence" value="ECO:0007669"/>
    <property type="project" value="InterPro"/>
</dbReference>
<keyword evidence="1" id="KW-0175">Coiled coil</keyword>
<name>A0A7K5WI95_9SYLV</name>
<evidence type="ECO:0000256" key="1">
    <source>
        <dbReference type="SAM" id="Coils"/>
    </source>
</evidence>
<feature type="non-terminal residue" evidence="2">
    <location>
        <position position="1"/>
    </location>
</feature>
<gene>
    <name evidence="2" type="primary">Syce2</name>
    <name evidence="2" type="ORF">HYLPRA_R15233</name>
</gene>
<comment type="caution">
    <text evidence="2">The sequence shown here is derived from an EMBL/GenBank/DDBJ whole genome shotgun (WGS) entry which is preliminary data.</text>
</comment>
<reference evidence="2 3" key="1">
    <citation type="submission" date="2019-09" db="EMBL/GenBank/DDBJ databases">
        <title>Bird 10,000 Genomes (B10K) Project - Family phase.</title>
        <authorList>
            <person name="Zhang G."/>
        </authorList>
    </citation>
    <scope>NUCLEOTIDE SEQUENCE [LARGE SCALE GENOMIC DNA]</scope>
    <source>
        <strain evidence="2">B10K-DU-001-70</strain>
        <tissue evidence="2">Muscle</tissue>
    </source>
</reference>
<proteinExistence type="predicted"/>
<dbReference type="InterPro" id="IPR034609">
    <property type="entry name" value="Syce2"/>
</dbReference>
<sequence>VPEPGRAAAPLGQVSELAEQREERLFHVYGFHNELIQERLQALTEAMESVEELQAELRHICCTVEEVYRDLCL</sequence>
<dbReference type="AlphaFoldDB" id="A0A7K5WI95"/>
<evidence type="ECO:0000313" key="3">
    <source>
        <dbReference type="Proteomes" id="UP000557268"/>
    </source>
</evidence>
<protein>
    <submittedName>
        <fullName evidence="2">SYCE2 protein</fullName>
    </submittedName>
</protein>
<dbReference type="Proteomes" id="UP000557268">
    <property type="component" value="Unassembled WGS sequence"/>
</dbReference>